<keyword evidence="3 8" id="KW-0812">Transmembrane</keyword>
<protein>
    <submittedName>
        <fullName evidence="10">Integral membrane protein GPR137B-like isoform X1</fullName>
    </submittedName>
</protein>
<feature type="transmembrane region" description="Helical" evidence="8">
    <location>
        <begin position="146"/>
        <end position="169"/>
    </location>
</feature>
<dbReference type="RefSeq" id="XP_022108552.1">
    <property type="nucleotide sequence ID" value="XM_022252860.1"/>
</dbReference>
<dbReference type="PANTHER" id="PTHR15146:SF3">
    <property type="entry name" value="THH1_TOM1_TOM3 DOMAIN-CONTAINING PROTEIN"/>
    <property type="match status" value="1"/>
</dbReference>
<dbReference type="InterPro" id="IPR029723">
    <property type="entry name" value="GPR137"/>
</dbReference>
<reference evidence="10" key="1">
    <citation type="submission" date="2025-08" db="UniProtKB">
        <authorList>
            <consortium name="RefSeq"/>
        </authorList>
    </citation>
    <scope>IDENTIFICATION</scope>
</reference>
<evidence type="ECO:0000256" key="1">
    <source>
        <dbReference type="ARBA" id="ARBA00004127"/>
    </source>
</evidence>
<dbReference type="CDD" id="cd21464">
    <property type="entry name" value="7tm_GPR137"/>
    <property type="match status" value="1"/>
</dbReference>
<dbReference type="KEGG" id="aplc:110988907"/>
<keyword evidence="9" id="KW-1185">Reference proteome</keyword>
<dbReference type="GO" id="GO:0012505">
    <property type="term" value="C:endomembrane system"/>
    <property type="evidence" value="ECO:0007669"/>
    <property type="project" value="UniProtKB-SubCell"/>
</dbReference>
<dbReference type="Proteomes" id="UP000694845">
    <property type="component" value="Unplaced"/>
</dbReference>
<gene>
    <name evidence="10" type="primary">LOC110988907</name>
</gene>
<dbReference type="GeneID" id="110988907"/>
<dbReference type="OrthoDB" id="192544at2759"/>
<feature type="transmembrane region" description="Helical" evidence="8">
    <location>
        <begin position="222"/>
        <end position="245"/>
    </location>
</feature>
<evidence type="ECO:0000256" key="3">
    <source>
        <dbReference type="ARBA" id="ARBA00022692"/>
    </source>
</evidence>
<name>A0A8B7ZTZ6_ACAPL</name>
<organism evidence="9 10">
    <name type="scientific">Acanthaster planci</name>
    <name type="common">Crown-of-thorns starfish</name>
    <dbReference type="NCBI Taxonomy" id="133434"/>
    <lineage>
        <taxon>Eukaryota</taxon>
        <taxon>Metazoa</taxon>
        <taxon>Echinodermata</taxon>
        <taxon>Eleutherozoa</taxon>
        <taxon>Asterozoa</taxon>
        <taxon>Asteroidea</taxon>
        <taxon>Valvatacea</taxon>
        <taxon>Valvatida</taxon>
        <taxon>Acanthasteridae</taxon>
        <taxon>Acanthaster</taxon>
    </lineage>
</organism>
<evidence type="ECO:0000313" key="9">
    <source>
        <dbReference type="Proteomes" id="UP000694845"/>
    </source>
</evidence>
<feature type="compositionally biased region" description="Polar residues" evidence="7">
    <location>
        <begin position="355"/>
        <end position="365"/>
    </location>
</feature>
<feature type="region of interest" description="Disordered" evidence="7">
    <location>
        <begin position="330"/>
        <end position="365"/>
    </location>
</feature>
<keyword evidence="6" id="KW-0458">Lysosome</keyword>
<sequence>MEEIDHVSWTSLGKAVAPSPIGTAFPMTVELGLTISFITLYGFIFGLVYIQLILILYYGHKRLSFQTVFLFLCLIWAGVRVTLFTFYINNTIQVDDLQIFGYWFFFCFPVCLQFITLCLLVLYFAQVLFKLKARTKPENYKRHIRHVRITFVVMVTIFLVMNITCAVLTRLYSNSPVLVPIRVSISGLLFILAGVVLAYLIWKLSRMQFVGSMLLEARGATLFQTSTACVFIILLYVSRAVYNIIAITRTCPSFGYNWINVSDQADMINTLKGLRYLSFGIILFIWEFLPTFIVVMFFRVRKFAANVQHVPKDPDCPKTPSRAYFFDNPRRYDSDDDLTRTHSSTNATPRDYQGENMSIPSTPINGTPHVGYGTIVRSSSYPTGYGVPGMTPPMLFAGIPGNISIRGYHENEAPE</sequence>
<evidence type="ECO:0000256" key="5">
    <source>
        <dbReference type="ARBA" id="ARBA00023136"/>
    </source>
</evidence>
<feature type="transmembrane region" description="Helical" evidence="8">
    <location>
        <begin position="276"/>
        <end position="298"/>
    </location>
</feature>
<evidence type="ECO:0000256" key="2">
    <source>
        <dbReference type="ARBA" id="ARBA00004656"/>
    </source>
</evidence>
<dbReference type="AlphaFoldDB" id="A0A8B7ZTZ6"/>
<evidence type="ECO:0000256" key="7">
    <source>
        <dbReference type="SAM" id="MobiDB-lite"/>
    </source>
</evidence>
<dbReference type="PANTHER" id="PTHR15146">
    <property type="entry name" value="INTEGRAL MEMBRANE PROTEIN GPR137"/>
    <property type="match status" value="1"/>
</dbReference>
<feature type="transmembrane region" description="Helical" evidence="8">
    <location>
        <begin position="181"/>
        <end position="202"/>
    </location>
</feature>
<feature type="transmembrane region" description="Helical" evidence="8">
    <location>
        <begin position="35"/>
        <end position="57"/>
    </location>
</feature>
<evidence type="ECO:0000256" key="4">
    <source>
        <dbReference type="ARBA" id="ARBA00022989"/>
    </source>
</evidence>
<dbReference type="GO" id="GO:1904263">
    <property type="term" value="P:positive regulation of TORC1 signaling"/>
    <property type="evidence" value="ECO:0007669"/>
    <property type="project" value="TreeGrafter"/>
</dbReference>
<feature type="transmembrane region" description="Helical" evidence="8">
    <location>
        <begin position="100"/>
        <end position="125"/>
    </location>
</feature>
<feature type="compositionally biased region" description="Basic and acidic residues" evidence="7">
    <location>
        <begin position="330"/>
        <end position="340"/>
    </location>
</feature>
<proteinExistence type="predicted"/>
<feature type="transmembrane region" description="Helical" evidence="8">
    <location>
        <begin position="69"/>
        <end position="88"/>
    </location>
</feature>
<evidence type="ECO:0000313" key="10">
    <source>
        <dbReference type="RefSeq" id="XP_022108552.1"/>
    </source>
</evidence>
<keyword evidence="5 8" id="KW-0472">Membrane</keyword>
<accession>A0A8B7ZTZ6</accession>
<evidence type="ECO:0000256" key="8">
    <source>
        <dbReference type="SAM" id="Phobius"/>
    </source>
</evidence>
<comment type="subcellular location">
    <subcellularLocation>
        <location evidence="1">Endomembrane system</location>
        <topology evidence="1">Multi-pass membrane protein</topology>
    </subcellularLocation>
    <subcellularLocation>
        <location evidence="2">Lysosome membrane</location>
    </subcellularLocation>
</comment>
<dbReference type="GO" id="GO:0005765">
    <property type="term" value="C:lysosomal membrane"/>
    <property type="evidence" value="ECO:0007669"/>
    <property type="project" value="UniProtKB-SubCell"/>
</dbReference>
<evidence type="ECO:0000256" key="6">
    <source>
        <dbReference type="ARBA" id="ARBA00023228"/>
    </source>
</evidence>
<keyword evidence="4 8" id="KW-1133">Transmembrane helix</keyword>